<dbReference type="PROSITE" id="PS51820">
    <property type="entry name" value="PA14"/>
    <property type="match status" value="1"/>
</dbReference>
<dbReference type="Proteomes" id="UP000027746">
    <property type="component" value="Unassembled WGS sequence"/>
</dbReference>
<keyword evidence="1" id="KW-0732">Signal</keyword>
<organism evidence="3 4">
    <name type="scientific">Pseudosulfitobacter pseudonitzschiae</name>
    <dbReference type="NCBI Taxonomy" id="1402135"/>
    <lineage>
        <taxon>Bacteria</taxon>
        <taxon>Pseudomonadati</taxon>
        <taxon>Pseudomonadota</taxon>
        <taxon>Alphaproteobacteria</taxon>
        <taxon>Rhodobacterales</taxon>
        <taxon>Roseobacteraceae</taxon>
        <taxon>Pseudosulfitobacter</taxon>
    </lineage>
</organism>
<accession>A0A073IZV4</accession>
<dbReference type="EMBL" id="JAMD01000004">
    <property type="protein sequence ID" value="KEJ95893.1"/>
    <property type="molecule type" value="Genomic_DNA"/>
</dbReference>
<name>A0A073IZV4_9RHOB</name>
<dbReference type="InterPro" id="IPR011658">
    <property type="entry name" value="PA14_dom"/>
</dbReference>
<keyword evidence="4" id="KW-1185">Reference proteome</keyword>
<comment type="caution">
    <text evidence="3">The sequence shown here is derived from an EMBL/GenBank/DDBJ whole genome shotgun (WGS) entry which is preliminary data.</text>
</comment>
<dbReference type="Pfam" id="PF07691">
    <property type="entry name" value="PA14"/>
    <property type="match status" value="1"/>
</dbReference>
<gene>
    <name evidence="3" type="ORF">SUH3_16640</name>
</gene>
<dbReference type="InterPro" id="IPR037524">
    <property type="entry name" value="PA14/GLEYA"/>
</dbReference>
<evidence type="ECO:0000313" key="4">
    <source>
        <dbReference type="Proteomes" id="UP000027746"/>
    </source>
</evidence>
<protein>
    <recommendedName>
        <fullName evidence="2">PA14 domain-containing protein</fullName>
    </recommendedName>
</protein>
<proteinExistence type="predicted"/>
<evidence type="ECO:0000259" key="2">
    <source>
        <dbReference type="PROSITE" id="PS51820"/>
    </source>
</evidence>
<evidence type="ECO:0000313" key="3">
    <source>
        <dbReference type="EMBL" id="KEJ95893.1"/>
    </source>
</evidence>
<dbReference type="AlphaFoldDB" id="A0A073IZV4"/>
<feature type="domain" description="PA14" evidence="2">
    <location>
        <begin position="33"/>
        <end position="184"/>
    </location>
</feature>
<evidence type="ECO:0000256" key="1">
    <source>
        <dbReference type="SAM" id="SignalP"/>
    </source>
</evidence>
<dbReference type="GeneID" id="68871297"/>
<feature type="signal peptide" evidence="1">
    <location>
        <begin position="1"/>
        <end position="19"/>
    </location>
</feature>
<dbReference type="RefSeq" id="WP_318173661.1">
    <property type="nucleotide sequence ID" value="NZ_CP054599.1"/>
</dbReference>
<feature type="chain" id="PRO_5001690124" description="PA14 domain-containing protein" evidence="1">
    <location>
        <begin position="20"/>
        <end position="184"/>
    </location>
</feature>
<sequence>MKLIIPMITAACLSVPAWAAPLELTPADPQPTGLSDGLAVRYAYPPDVKTLAQAENYLSDAQPGEPLEGLDYRDTADGDMTLTATRAHHVVAGISGFVRFDEAGTYVIDFLSNDGLKASIGGQEVVFFDGRHPCEESEAVEVNVPTPGWYALEAVYFQRTGSACLHMRAGQDAPEWMENGAFGH</sequence>
<reference evidence="3 4" key="1">
    <citation type="submission" date="2014-01" db="EMBL/GenBank/DDBJ databases">
        <title>Sulfitobacter sp. H3 (MCCC 1A00686) Genome Sequencing.</title>
        <authorList>
            <person name="Lai Q."/>
            <person name="Hong Z."/>
        </authorList>
    </citation>
    <scope>NUCLEOTIDE SEQUENCE [LARGE SCALE GENOMIC DNA]</scope>
    <source>
        <strain evidence="3 4">H3</strain>
    </source>
</reference>